<proteinExistence type="predicted"/>
<dbReference type="SUPFAM" id="SSF102588">
    <property type="entry name" value="LmbE-like"/>
    <property type="match status" value="1"/>
</dbReference>
<protein>
    <submittedName>
        <fullName evidence="1">PIG-L family deacetylase</fullName>
    </submittedName>
</protein>
<evidence type="ECO:0000313" key="2">
    <source>
        <dbReference type="Proteomes" id="UP001400965"/>
    </source>
</evidence>
<dbReference type="Gene3D" id="3.40.50.10320">
    <property type="entry name" value="LmbE-like"/>
    <property type="match status" value="1"/>
</dbReference>
<gene>
    <name evidence="1" type="ORF">GCM10008917_06140</name>
</gene>
<comment type="caution">
    <text evidence="1">The sequence shown here is derived from an EMBL/GenBank/DDBJ whole genome shotgun (WGS) entry which is preliminary data.</text>
</comment>
<reference evidence="2" key="1">
    <citation type="journal article" date="2019" name="Int. J. Syst. Evol. Microbiol.">
        <title>The Global Catalogue of Microorganisms (GCM) 10K type strain sequencing project: providing services to taxonomists for standard genome sequencing and annotation.</title>
        <authorList>
            <consortium name="The Broad Institute Genomics Platform"/>
            <consortium name="The Broad Institute Genome Sequencing Center for Infectious Disease"/>
            <person name="Wu L."/>
            <person name="Ma J."/>
        </authorList>
    </citation>
    <scope>NUCLEOTIDE SEQUENCE [LARGE SCALE GENOMIC DNA]</scope>
    <source>
        <strain evidence="2">JCM 6486</strain>
    </source>
</reference>
<evidence type="ECO:0000313" key="1">
    <source>
        <dbReference type="EMBL" id="GAA0862105.1"/>
    </source>
</evidence>
<dbReference type="RefSeq" id="WP_346042251.1">
    <property type="nucleotide sequence ID" value="NZ_BAAACP010000002.1"/>
</dbReference>
<dbReference type="EMBL" id="BAAACP010000002">
    <property type="protein sequence ID" value="GAA0862105.1"/>
    <property type="molecule type" value="Genomic_DNA"/>
</dbReference>
<organism evidence="1 2">
    <name type="scientific">Paraclostridium tenue</name>
    <dbReference type="NCBI Taxonomy" id="1737"/>
    <lineage>
        <taxon>Bacteria</taxon>
        <taxon>Bacillati</taxon>
        <taxon>Bacillota</taxon>
        <taxon>Clostridia</taxon>
        <taxon>Peptostreptococcales</taxon>
        <taxon>Peptostreptococcaceae</taxon>
        <taxon>Paraclostridium</taxon>
    </lineage>
</organism>
<sequence>MKSKNIKIIFSILLILVVGIAIKTLNTQNTQSEKTLRKRFKDHVVFYPQHQDDEILWGVSAISDAVKQCGANNVYVVLVSDGSGVNVFNQIPRFKGITRKEKEILRNNEFKAALHELGVKDSNIIILADEAEKPGIHYDLMEKTILKFEKELGDVTHVAHHYRYDNHIMHRKNGQVLKKLSDEHKVADARYFIKPAYLKDIPKDKRDVYKSETKEDREKSKKAIDQYKIVNEKEQKLGIGYTSAHTYFDHLYSDPNYTSVLSFN</sequence>
<name>A0ABP3XEP4_9FIRM</name>
<dbReference type="Proteomes" id="UP001400965">
    <property type="component" value="Unassembled WGS sequence"/>
</dbReference>
<keyword evidence="2" id="KW-1185">Reference proteome</keyword>
<accession>A0ABP3XEP4</accession>
<dbReference type="InterPro" id="IPR024078">
    <property type="entry name" value="LmbE-like_dom_sf"/>
</dbReference>